<dbReference type="AlphaFoldDB" id="A0AAV7TIR1"/>
<comment type="caution">
    <text evidence="2">The sequence shown here is derived from an EMBL/GenBank/DDBJ whole genome shotgun (WGS) entry which is preliminary data.</text>
</comment>
<protein>
    <submittedName>
        <fullName evidence="2">Uncharacterized protein</fullName>
    </submittedName>
</protein>
<dbReference type="Proteomes" id="UP001066276">
    <property type="component" value="Chromosome 3_2"/>
</dbReference>
<organism evidence="2 3">
    <name type="scientific">Pleurodeles waltl</name>
    <name type="common">Iberian ribbed newt</name>
    <dbReference type="NCBI Taxonomy" id="8319"/>
    <lineage>
        <taxon>Eukaryota</taxon>
        <taxon>Metazoa</taxon>
        <taxon>Chordata</taxon>
        <taxon>Craniata</taxon>
        <taxon>Vertebrata</taxon>
        <taxon>Euteleostomi</taxon>
        <taxon>Amphibia</taxon>
        <taxon>Batrachia</taxon>
        <taxon>Caudata</taxon>
        <taxon>Salamandroidea</taxon>
        <taxon>Salamandridae</taxon>
        <taxon>Pleurodelinae</taxon>
        <taxon>Pleurodeles</taxon>
    </lineage>
</organism>
<accession>A0AAV7TIR1</accession>
<feature type="region of interest" description="Disordered" evidence="1">
    <location>
        <begin position="1"/>
        <end position="45"/>
    </location>
</feature>
<gene>
    <name evidence="2" type="ORF">NDU88_000954</name>
</gene>
<reference evidence="2" key="1">
    <citation type="journal article" date="2022" name="bioRxiv">
        <title>Sequencing and chromosome-scale assembly of the giantPleurodeles waltlgenome.</title>
        <authorList>
            <person name="Brown T."/>
            <person name="Elewa A."/>
            <person name="Iarovenko S."/>
            <person name="Subramanian E."/>
            <person name="Araus A.J."/>
            <person name="Petzold A."/>
            <person name="Susuki M."/>
            <person name="Suzuki K.-i.T."/>
            <person name="Hayashi T."/>
            <person name="Toyoda A."/>
            <person name="Oliveira C."/>
            <person name="Osipova E."/>
            <person name="Leigh N.D."/>
            <person name="Simon A."/>
            <person name="Yun M.H."/>
        </authorList>
    </citation>
    <scope>NUCLEOTIDE SEQUENCE</scope>
    <source>
        <strain evidence="2">20211129_DDA</strain>
        <tissue evidence="2">Liver</tissue>
    </source>
</reference>
<proteinExistence type="predicted"/>
<evidence type="ECO:0000313" key="3">
    <source>
        <dbReference type="Proteomes" id="UP001066276"/>
    </source>
</evidence>
<dbReference type="EMBL" id="JANPWB010000006">
    <property type="protein sequence ID" value="KAJ1175667.1"/>
    <property type="molecule type" value="Genomic_DNA"/>
</dbReference>
<evidence type="ECO:0000256" key="1">
    <source>
        <dbReference type="SAM" id="MobiDB-lite"/>
    </source>
</evidence>
<name>A0AAV7TIR1_PLEWA</name>
<sequence>MANPTETASKDEEESQRSAGITDGLRATEGTKNPEPSEETLNSRHIPGGVWLNKVWLIGDLVNYLAPSGTLDGTAFMDGPAHFCSLDQSADAVIDLTSDDV</sequence>
<keyword evidence="3" id="KW-1185">Reference proteome</keyword>
<evidence type="ECO:0000313" key="2">
    <source>
        <dbReference type="EMBL" id="KAJ1175667.1"/>
    </source>
</evidence>